<accession>A0ABU6SAK9</accession>
<feature type="domain" description="Disease resistance protein RPS4B/Roq1-like leucine-rich repeats" evidence="2">
    <location>
        <begin position="136"/>
        <end position="210"/>
    </location>
</feature>
<keyword evidence="3" id="KW-0346">Stress response</keyword>
<dbReference type="InterPro" id="IPR032675">
    <property type="entry name" value="LRR_dom_sf"/>
</dbReference>
<reference evidence="3 4" key="1">
    <citation type="journal article" date="2023" name="Plants (Basel)">
        <title>Bridging the Gap: Combining Genomics and Transcriptomics Approaches to Understand Stylosanthes scabra, an Orphan Legume from the Brazilian Caatinga.</title>
        <authorList>
            <person name="Ferreira-Neto J.R.C."/>
            <person name="da Silva M.D."/>
            <person name="Binneck E."/>
            <person name="de Melo N.F."/>
            <person name="da Silva R.H."/>
            <person name="de Melo A.L.T.M."/>
            <person name="Pandolfi V."/>
            <person name="Bustamante F.O."/>
            <person name="Brasileiro-Vidal A.C."/>
            <person name="Benko-Iseppon A.M."/>
        </authorList>
    </citation>
    <scope>NUCLEOTIDE SEQUENCE [LARGE SCALE GENOMIC DNA]</scope>
    <source>
        <tissue evidence="3">Leaves</tissue>
    </source>
</reference>
<keyword evidence="4" id="KW-1185">Reference proteome</keyword>
<proteinExistence type="predicted"/>
<evidence type="ECO:0000256" key="1">
    <source>
        <dbReference type="ARBA" id="ARBA00022821"/>
    </source>
</evidence>
<comment type="caution">
    <text evidence="3">The sequence shown here is derived from an EMBL/GenBank/DDBJ whole genome shotgun (WGS) entry which is preliminary data.</text>
</comment>
<dbReference type="InterPro" id="IPR044974">
    <property type="entry name" value="Disease_R_plants"/>
</dbReference>
<dbReference type="PANTHER" id="PTHR11017:SF455">
    <property type="entry name" value="NB-ARC DOMAIN PROTEIN"/>
    <property type="match status" value="1"/>
</dbReference>
<evidence type="ECO:0000313" key="3">
    <source>
        <dbReference type="EMBL" id="MED6133129.1"/>
    </source>
</evidence>
<evidence type="ECO:0000259" key="2">
    <source>
        <dbReference type="Pfam" id="PF23286"/>
    </source>
</evidence>
<protein>
    <submittedName>
        <fullName evidence="3">Heat shock 70 kDa protein A</fullName>
    </submittedName>
</protein>
<dbReference type="SUPFAM" id="SSF52058">
    <property type="entry name" value="L domain-like"/>
    <property type="match status" value="1"/>
</dbReference>
<name>A0ABU6SAK9_9FABA</name>
<dbReference type="Pfam" id="PF23286">
    <property type="entry name" value="LRR_13"/>
    <property type="match status" value="1"/>
</dbReference>
<dbReference type="PANTHER" id="PTHR11017">
    <property type="entry name" value="LEUCINE-RICH REPEAT-CONTAINING PROTEIN"/>
    <property type="match status" value="1"/>
</dbReference>
<organism evidence="3 4">
    <name type="scientific">Stylosanthes scabra</name>
    <dbReference type="NCBI Taxonomy" id="79078"/>
    <lineage>
        <taxon>Eukaryota</taxon>
        <taxon>Viridiplantae</taxon>
        <taxon>Streptophyta</taxon>
        <taxon>Embryophyta</taxon>
        <taxon>Tracheophyta</taxon>
        <taxon>Spermatophyta</taxon>
        <taxon>Magnoliopsida</taxon>
        <taxon>eudicotyledons</taxon>
        <taxon>Gunneridae</taxon>
        <taxon>Pentapetalae</taxon>
        <taxon>rosids</taxon>
        <taxon>fabids</taxon>
        <taxon>Fabales</taxon>
        <taxon>Fabaceae</taxon>
        <taxon>Papilionoideae</taxon>
        <taxon>50 kb inversion clade</taxon>
        <taxon>dalbergioids sensu lato</taxon>
        <taxon>Dalbergieae</taxon>
        <taxon>Pterocarpus clade</taxon>
        <taxon>Stylosanthes</taxon>
    </lineage>
</organism>
<dbReference type="Proteomes" id="UP001341840">
    <property type="component" value="Unassembled WGS sequence"/>
</dbReference>
<gene>
    <name evidence="3" type="primary">HSP70A_1</name>
    <name evidence="3" type="ORF">PIB30_025605</name>
</gene>
<sequence length="469" mass="53591">MRNLRVLIVGDAYFPTGPKYLPNSLRVLDWVGYPSTSLPSGFNPSELSILSVISSCLKFDKSLKMFQSLSFMNFEDCKLLTQVPCLSGLSNLRALCLDNCTNLVKVHDSVGFLEKLILLSAQGCSKLQSFLSAINLPYLETLDLRWCTSLEIFPEVLGKMENVQEVYLDHTAIKELPFSIHCLIGLERLFLRRCTNLNQLPVSISLLPKLEVLIDYRRRRYRFYEEAVMSKVFFSLCLEVSHRIKALEAFLPFTKAYCITISDRNIIQKSALIEIALPKAQVHCGSGKSVSFGFLERFPKVIVLLIVEPSLYIDIMHGSVFEFRYTVLINGITQFSSSCDYMISETAEKQQLCLSVFLDDLQCLIEEGVVKRVFSDSKQEWNRVEVSCELKYHVPYDPRHVNKGQMRSIEGTIKQSTLHVDKQDVHFTYPDGEDACHFSSCYCHLIFGRNYPTMLCCRSYEALHIFRGA</sequence>
<dbReference type="EMBL" id="JASCZI010060509">
    <property type="protein sequence ID" value="MED6133129.1"/>
    <property type="molecule type" value="Genomic_DNA"/>
</dbReference>
<evidence type="ECO:0000313" key="4">
    <source>
        <dbReference type="Proteomes" id="UP001341840"/>
    </source>
</evidence>
<dbReference type="Gene3D" id="3.80.10.10">
    <property type="entry name" value="Ribonuclease Inhibitor"/>
    <property type="match status" value="2"/>
</dbReference>
<keyword evidence="1" id="KW-0611">Plant defense</keyword>
<dbReference type="InterPro" id="IPR058546">
    <property type="entry name" value="RPS4B/Roq1-like_LRR"/>
</dbReference>